<name>A0ABP5FVJ6_9ACTN</name>
<evidence type="ECO:0000313" key="4">
    <source>
        <dbReference type="Proteomes" id="UP001500751"/>
    </source>
</evidence>
<keyword evidence="4" id="KW-1185">Reference proteome</keyword>
<evidence type="ECO:0000256" key="1">
    <source>
        <dbReference type="SAM" id="MobiDB-lite"/>
    </source>
</evidence>
<reference evidence="4" key="1">
    <citation type="journal article" date="2019" name="Int. J. Syst. Evol. Microbiol.">
        <title>The Global Catalogue of Microorganisms (GCM) 10K type strain sequencing project: providing services to taxonomists for standard genome sequencing and annotation.</title>
        <authorList>
            <consortium name="The Broad Institute Genomics Platform"/>
            <consortium name="The Broad Institute Genome Sequencing Center for Infectious Disease"/>
            <person name="Wu L."/>
            <person name="Ma J."/>
        </authorList>
    </citation>
    <scope>NUCLEOTIDE SEQUENCE [LARGE SCALE GENOMIC DNA]</scope>
    <source>
        <strain evidence="4">JCM 16014</strain>
    </source>
</reference>
<proteinExistence type="predicted"/>
<keyword evidence="2" id="KW-1133">Transmembrane helix</keyword>
<keyword evidence="2" id="KW-0812">Transmembrane</keyword>
<evidence type="ECO:0008006" key="5">
    <source>
        <dbReference type="Google" id="ProtNLM"/>
    </source>
</evidence>
<evidence type="ECO:0000256" key="2">
    <source>
        <dbReference type="SAM" id="Phobius"/>
    </source>
</evidence>
<dbReference type="Proteomes" id="UP001500751">
    <property type="component" value="Unassembled WGS sequence"/>
</dbReference>
<feature type="region of interest" description="Disordered" evidence="1">
    <location>
        <begin position="330"/>
        <end position="381"/>
    </location>
</feature>
<dbReference type="Pfam" id="PF11271">
    <property type="entry name" value="PorA"/>
    <property type="match status" value="1"/>
</dbReference>
<dbReference type="InterPro" id="IPR021424">
    <property type="entry name" value="PorA"/>
</dbReference>
<dbReference type="EMBL" id="BAAAQN010000020">
    <property type="protein sequence ID" value="GAA2033477.1"/>
    <property type="molecule type" value="Genomic_DNA"/>
</dbReference>
<evidence type="ECO:0000313" key="3">
    <source>
        <dbReference type="EMBL" id="GAA2033477.1"/>
    </source>
</evidence>
<organism evidence="3 4">
    <name type="scientific">Catenulispora yoronensis</name>
    <dbReference type="NCBI Taxonomy" id="450799"/>
    <lineage>
        <taxon>Bacteria</taxon>
        <taxon>Bacillati</taxon>
        <taxon>Actinomycetota</taxon>
        <taxon>Actinomycetes</taxon>
        <taxon>Catenulisporales</taxon>
        <taxon>Catenulisporaceae</taxon>
        <taxon>Catenulispora</taxon>
    </lineage>
</organism>
<keyword evidence="2" id="KW-0472">Membrane</keyword>
<gene>
    <name evidence="3" type="ORF">GCM10009839_37340</name>
</gene>
<comment type="caution">
    <text evidence="3">The sequence shown here is derived from an EMBL/GenBank/DDBJ whole genome shotgun (WGS) entry which is preliminary data.</text>
</comment>
<feature type="compositionally biased region" description="Low complexity" evidence="1">
    <location>
        <begin position="334"/>
        <end position="346"/>
    </location>
</feature>
<accession>A0ABP5FVJ6</accession>
<feature type="transmembrane region" description="Helical" evidence="2">
    <location>
        <begin position="304"/>
        <end position="323"/>
    </location>
</feature>
<protein>
    <recommendedName>
        <fullName evidence="5">DUF3068 domain-containing protein</fullName>
    </recommendedName>
</protein>
<sequence length="381" mass="39361">MLGVFGIVVVAVGALFEPVVSPMVSKLPSNTDMTVHYSGTANLIDQAAVAKGDLLGAFKNNQPLTLDRRIHVTATDGDTAIVADDQTLTIAGTPMPDNHVYALNRKTLEAGPAPAGKTADPASGIPIGWPLSPDPQGDYRYYDPTTQTSSDFTFTGDASVKGRSALTFHSSSAANPVKDKTLLATLPQALPKSVAQALAASPLPILPKEAQALLTPDVVAALPDTIPLTYTATTVADGAADKRVGFPIQQHLQQKVILNVALPGQPPVALMPVLTTDLTLTPDSQQYLVDKAKTTATELTLVKLVIPIAVVALGVLLLVVAFLRRNPKAQPLTPAVEGGPVAPAPGRTEPREGGSASGEEGDDDSAPAGSAEDGSAQTAED</sequence>